<name>A0A5B7KJ55_PORTR</name>
<keyword evidence="1" id="KW-0175">Coiled coil</keyword>
<dbReference type="EMBL" id="VSRR010145524">
    <property type="protein sequence ID" value="MPD05338.1"/>
    <property type="molecule type" value="Genomic_DNA"/>
</dbReference>
<proteinExistence type="predicted"/>
<comment type="caution">
    <text evidence="2">The sequence shown here is derived from an EMBL/GenBank/DDBJ whole genome shotgun (WGS) entry which is preliminary data.</text>
</comment>
<dbReference type="AlphaFoldDB" id="A0A5B7KJ55"/>
<feature type="coiled-coil region" evidence="1">
    <location>
        <begin position="11"/>
        <end position="38"/>
    </location>
</feature>
<accession>A0A5B7KJ55</accession>
<reference evidence="2 3" key="1">
    <citation type="submission" date="2019-05" db="EMBL/GenBank/DDBJ databases">
        <title>Another draft genome of Portunus trituberculatus and its Hox gene families provides insights of decapod evolution.</title>
        <authorList>
            <person name="Jeong J.-H."/>
            <person name="Song I."/>
            <person name="Kim S."/>
            <person name="Choi T."/>
            <person name="Kim D."/>
            <person name="Ryu S."/>
            <person name="Kim W."/>
        </authorList>
    </citation>
    <scope>NUCLEOTIDE SEQUENCE [LARGE SCALE GENOMIC DNA]</scope>
    <source>
        <tissue evidence="2">Muscle</tissue>
    </source>
</reference>
<gene>
    <name evidence="2" type="ORF">E2C01_101077</name>
</gene>
<evidence type="ECO:0000313" key="2">
    <source>
        <dbReference type="EMBL" id="MPD05338.1"/>
    </source>
</evidence>
<sequence>MNGRGEEGLGREEVVAMMLKEEEEIEMEEEEEEEEEELFVGCDISRGPSSLASLLLRLQIKP</sequence>
<protein>
    <submittedName>
        <fullName evidence="2">Uncharacterized protein</fullName>
    </submittedName>
</protein>
<evidence type="ECO:0000256" key="1">
    <source>
        <dbReference type="SAM" id="Coils"/>
    </source>
</evidence>
<dbReference type="Proteomes" id="UP000324222">
    <property type="component" value="Unassembled WGS sequence"/>
</dbReference>
<keyword evidence="3" id="KW-1185">Reference proteome</keyword>
<organism evidence="2 3">
    <name type="scientific">Portunus trituberculatus</name>
    <name type="common">Swimming crab</name>
    <name type="synonym">Neptunus trituberculatus</name>
    <dbReference type="NCBI Taxonomy" id="210409"/>
    <lineage>
        <taxon>Eukaryota</taxon>
        <taxon>Metazoa</taxon>
        <taxon>Ecdysozoa</taxon>
        <taxon>Arthropoda</taxon>
        <taxon>Crustacea</taxon>
        <taxon>Multicrustacea</taxon>
        <taxon>Malacostraca</taxon>
        <taxon>Eumalacostraca</taxon>
        <taxon>Eucarida</taxon>
        <taxon>Decapoda</taxon>
        <taxon>Pleocyemata</taxon>
        <taxon>Brachyura</taxon>
        <taxon>Eubrachyura</taxon>
        <taxon>Portunoidea</taxon>
        <taxon>Portunidae</taxon>
        <taxon>Portuninae</taxon>
        <taxon>Portunus</taxon>
    </lineage>
</organism>
<evidence type="ECO:0000313" key="3">
    <source>
        <dbReference type="Proteomes" id="UP000324222"/>
    </source>
</evidence>